<dbReference type="Pfam" id="PF08281">
    <property type="entry name" value="Sigma70_r4_2"/>
    <property type="match status" value="1"/>
</dbReference>
<dbReference type="Pfam" id="PF04542">
    <property type="entry name" value="Sigma70_r2"/>
    <property type="match status" value="1"/>
</dbReference>
<keyword evidence="4 6" id="KW-0238">DNA-binding</keyword>
<comment type="similarity">
    <text evidence="1 6">Belongs to the sigma-70 factor family. ECF subfamily.</text>
</comment>
<protein>
    <recommendedName>
        <fullName evidence="6">RNA polymerase sigma factor</fullName>
    </recommendedName>
</protein>
<dbReference type="GO" id="GO:0003677">
    <property type="term" value="F:DNA binding"/>
    <property type="evidence" value="ECO:0007669"/>
    <property type="project" value="UniProtKB-KW"/>
</dbReference>
<keyword evidence="3 6" id="KW-0731">Sigma factor</keyword>
<evidence type="ECO:0000259" key="8">
    <source>
        <dbReference type="Pfam" id="PF08281"/>
    </source>
</evidence>
<dbReference type="SUPFAM" id="SSF88946">
    <property type="entry name" value="Sigma2 domain of RNA polymerase sigma factors"/>
    <property type="match status" value="1"/>
</dbReference>
<dbReference type="InterPro" id="IPR013249">
    <property type="entry name" value="RNA_pol_sigma70_r4_t2"/>
</dbReference>
<organism evidence="9 10">
    <name type="scientific">Mesobacillus foraminis</name>
    <dbReference type="NCBI Taxonomy" id="279826"/>
    <lineage>
        <taxon>Bacteria</taxon>
        <taxon>Bacillati</taxon>
        <taxon>Bacillota</taxon>
        <taxon>Bacilli</taxon>
        <taxon>Bacillales</taxon>
        <taxon>Bacillaceae</taxon>
        <taxon>Mesobacillus</taxon>
    </lineage>
</organism>
<dbReference type="InterPro" id="IPR000838">
    <property type="entry name" value="RNA_pol_sigma70_ECF_CS"/>
</dbReference>
<dbReference type="InterPro" id="IPR039425">
    <property type="entry name" value="RNA_pol_sigma-70-like"/>
</dbReference>
<proteinExistence type="inferred from homology"/>
<dbReference type="Proteomes" id="UP000295689">
    <property type="component" value="Unassembled WGS sequence"/>
</dbReference>
<dbReference type="SUPFAM" id="SSF88659">
    <property type="entry name" value="Sigma3 and sigma4 domains of RNA polymerase sigma factors"/>
    <property type="match status" value="1"/>
</dbReference>
<evidence type="ECO:0000259" key="7">
    <source>
        <dbReference type="Pfam" id="PF04542"/>
    </source>
</evidence>
<evidence type="ECO:0000256" key="2">
    <source>
        <dbReference type="ARBA" id="ARBA00023015"/>
    </source>
</evidence>
<keyword evidence="10" id="KW-1185">Reference proteome</keyword>
<dbReference type="InterPro" id="IPR013324">
    <property type="entry name" value="RNA_pol_sigma_r3/r4-like"/>
</dbReference>
<sequence length="166" mass="19694">MSDPRIEIYMTYRNAIYLYLYRLTMNEHLAEDLTQDTFLRAFRSLAGFRGDASMKTWLFKIARNTYLNFVKKKQSLLEVHTEKMDEELAVQPDPYKQIDDQLFIQYTLVRLPEKDRTYIILRDGNGLTYEEISLITNQTIGQVKVGLYRARKKFRKLYLQEGGEGE</sequence>
<dbReference type="PANTHER" id="PTHR43133:SF8">
    <property type="entry name" value="RNA POLYMERASE SIGMA FACTOR HI_1459-RELATED"/>
    <property type="match status" value="1"/>
</dbReference>
<dbReference type="PROSITE" id="PS01063">
    <property type="entry name" value="SIGMA70_ECF"/>
    <property type="match status" value="1"/>
</dbReference>
<feature type="domain" description="RNA polymerase sigma-70 region 2" evidence="7">
    <location>
        <begin position="8"/>
        <end position="74"/>
    </location>
</feature>
<dbReference type="Gene3D" id="1.10.1740.10">
    <property type="match status" value="1"/>
</dbReference>
<dbReference type="InterPro" id="IPR036388">
    <property type="entry name" value="WH-like_DNA-bd_sf"/>
</dbReference>
<comment type="caution">
    <text evidence="9">The sequence shown here is derived from an EMBL/GenBank/DDBJ whole genome shotgun (WGS) entry which is preliminary data.</text>
</comment>
<reference evidence="9 10" key="1">
    <citation type="journal article" date="2015" name="Stand. Genomic Sci.">
        <title>Genomic Encyclopedia of Bacterial and Archaeal Type Strains, Phase III: the genomes of soil and plant-associated and newly described type strains.</title>
        <authorList>
            <person name="Whitman W.B."/>
            <person name="Woyke T."/>
            <person name="Klenk H.P."/>
            <person name="Zhou Y."/>
            <person name="Lilburn T.G."/>
            <person name="Beck B.J."/>
            <person name="De Vos P."/>
            <person name="Vandamme P."/>
            <person name="Eisen J.A."/>
            <person name="Garrity G."/>
            <person name="Hugenholtz P."/>
            <person name="Kyrpides N.C."/>
        </authorList>
    </citation>
    <scope>NUCLEOTIDE SEQUENCE [LARGE SCALE GENOMIC DNA]</scope>
    <source>
        <strain evidence="9 10">CV53</strain>
    </source>
</reference>
<evidence type="ECO:0000256" key="1">
    <source>
        <dbReference type="ARBA" id="ARBA00010641"/>
    </source>
</evidence>
<dbReference type="CDD" id="cd06171">
    <property type="entry name" value="Sigma70_r4"/>
    <property type="match status" value="1"/>
</dbReference>
<dbReference type="NCBIfam" id="TIGR02937">
    <property type="entry name" value="sigma70-ECF"/>
    <property type="match status" value="1"/>
</dbReference>
<keyword evidence="2 6" id="KW-0805">Transcription regulation</keyword>
<name>A0A4R2BF03_9BACI</name>
<evidence type="ECO:0000256" key="3">
    <source>
        <dbReference type="ARBA" id="ARBA00023082"/>
    </source>
</evidence>
<dbReference type="Gene3D" id="1.10.10.10">
    <property type="entry name" value="Winged helix-like DNA-binding domain superfamily/Winged helix DNA-binding domain"/>
    <property type="match status" value="1"/>
</dbReference>
<dbReference type="EMBL" id="SLVV01000006">
    <property type="protein sequence ID" value="TCN25025.1"/>
    <property type="molecule type" value="Genomic_DNA"/>
</dbReference>
<dbReference type="InterPro" id="IPR013325">
    <property type="entry name" value="RNA_pol_sigma_r2"/>
</dbReference>
<dbReference type="PANTHER" id="PTHR43133">
    <property type="entry name" value="RNA POLYMERASE ECF-TYPE SIGMA FACTO"/>
    <property type="match status" value="1"/>
</dbReference>
<dbReference type="RefSeq" id="WP_132006383.1">
    <property type="nucleotide sequence ID" value="NZ_JABUHM010000004.1"/>
</dbReference>
<keyword evidence="5 6" id="KW-0804">Transcription</keyword>
<dbReference type="InterPro" id="IPR007627">
    <property type="entry name" value="RNA_pol_sigma70_r2"/>
</dbReference>
<dbReference type="GO" id="GO:0006950">
    <property type="term" value="P:response to stress"/>
    <property type="evidence" value="ECO:0007669"/>
    <property type="project" value="UniProtKB-ARBA"/>
</dbReference>
<feature type="domain" description="RNA polymerase sigma factor 70 region 4 type 2" evidence="8">
    <location>
        <begin position="106"/>
        <end position="153"/>
    </location>
</feature>
<gene>
    <name evidence="9" type="ORF">EV146_106227</name>
</gene>
<evidence type="ECO:0000256" key="4">
    <source>
        <dbReference type="ARBA" id="ARBA00023125"/>
    </source>
</evidence>
<evidence type="ECO:0000256" key="5">
    <source>
        <dbReference type="ARBA" id="ARBA00023163"/>
    </source>
</evidence>
<evidence type="ECO:0000313" key="10">
    <source>
        <dbReference type="Proteomes" id="UP000295689"/>
    </source>
</evidence>
<dbReference type="InterPro" id="IPR014284">
    <property type="entry name" value="RNA_pol_sigma-70_dom"/>
</dbReference>
<evidence type="ECO:0000313" key="9">
    <source>
        <dbReference type="EMBL" id="TCN25025.1"/>
    </source>
</evidence>
<accession>A0A4R2BF03</accession>
<evidence type="ECO:0000256" key="6">
    <source>
        <dbReference type="RuleBase" id="RU000716"/>
    </source>
</evidence>
<dbReference type="AlphaFoldDB" id="A0A4R2BF03"/>
<dbReference type="GO" id="GO:0006352">
    <property type="term" value="P:DNA-templated transcription initiation"/>
    <property type="evidence" value="ECO:0007669"/>
    <property type="project" value="InterPro"/>
</dbReference>
<dbReference type="GO" id="GO:0016987">
    <property type="term" value="F:sigma factor activity"/>
    <property type="evidence" value="ECO:0007669"/>
    <property type="project" value="UniProtKB-KW"/>
</dbReference>